<dbReference type="InterPro" id="IPR033431">
    <property type="entry name" value="DUF5126"/>
</dbReference>
<dbReference type="Proteomes" id="UP000199577">
    <property type="component" value="Unassembled WGS sequence"/>
</dbReference>
<dbReference type="Pfam" id="PF17166">
    <property type="entry name" value="DUF5126"/>
    <property type="match status" value="1"/>
</dbReference>
<evidence type="ECO:0000313" key="4">
    <source>
        <dbReference type="EMBL" id="SFC54980.1"/>
    </source>
</evidence>
<evidence type="ECO:0000259" key="2">
    <source>
        <dbReference type="Pfam" id="PF16391"/>
    </source>
</evidence>
<feature type="domain" description="DUF5000" evidence="2">
    <location>
        <begin position="257"/>
        <end position="391"/>
    </location>
</feature>
<name>A0A1I1KBQ8_9SPHI</name>
<evidence type="ECO:0008006" key="6">
    <source>
        <dbReference type="Google" id="ProtNLM"/>
    </source>
</evidence>
<feature type="domain" description="DUF4959" evidence="1">
    <location>
        <begin position="20"/>
        <end position="121"/>
    </location>
</feature>
<dbReference type="Gene3D" id="2.60.120.260">
    <property type="entry name" value="Galactose-binding domain-like"/>
    <property type="match status" value="1"/>
</dbReference>
<dbReference type="PROSITE" id="PS51257">
    <property type="entry name" value="PROKAR_LIPOPROTEIN"/>
    <property type="match status" value="1"/>
</dbReference>
<proteinExistence type="predicted"/>
<organism evidence="4 5">
    <name type="scientific">Parapedobacter composti</name>
    <dbReference type="NCBI Taxonomy" id="623281"/>
    <lineage>
        <taxon>Bacteria</taxon>
        <taxon>Pseudomonadati</taxon>
        <taxon>Bacteroidota</taxon>
        <taxon>Sphingobacteriia</taxon>
        <taxon>Sphingobacteriales</taxon>
        <taxon>Sphingobacteriaceae</taxon>
        <taxon>Parapedobacter</taxon>
    </lineage>
</organism>
<reference evidence="4 5" key="1">
    <citation type="submission" date="2016-10" db="EMBL/GenBank/DDBJ databases">
        <authorList>
            <person name="de Groot N.N."/>
        </authorList>
    </citation>
    <scope>NUCLEOTIDE SEQUENCE [LARGE SCALE GENOMIC DNA]</scope>
    <source>
        <strain evidence="4 5">DSM 22900</strain>
    </source>
</reference>
<dbReference type="STRING" id="623281.SAMN05421747_11453"/>
<keyword evidence="5" id="KW-1185">Reference proteome</keyword>
<accession>A0A1I1KBQ8</accession>
<evidence type="ECO:0000259" key="1">
    <source>
        <dbReference type="Pfam" id="PF16323"/>
    </source>
</evidence>
<dbReference type="Pfam" id="PF16391">
    <property type="entry name" value="DUF5000"/>
    <property type="match status" value="1"/>
</dbReference>
<dbReference type="Pfam" id="PF16323">
    <property type="entry name" value="DUF4959"/>
    <property type="match status" value="1"/>
</dbReference>
<gene>
    <name evidence="4" type="ORF">SAMN05421747_11453</name>
</gene>
<protein>
    <recommendedName>
        <fullName evidence="6">DUF4959 domain-containing protein</fullName>
    </recommendedName>
</protein>
<dbReference type="EMBL" id="FOLL01000014">
    <property type="protein sequence ID" value="SFC54980.1"/>
    <property type="molecule type" value="Genomic_DNA"/>
</dbReference>
<sequence length="395" mass="45048">MKSLLKFVVYVAGLGVSVLACKEEERKPVTSGEKPSKVQEYEVKNFAGGADIIYTVPDEHVAYVVAAYEIKPGVRREARSSKYTSKITVEGFPVEGEYEVTLYTVGRNEQRSEPITVLVNPSRPPVLLTFETLNISADFGGITIQGENELEGELAYEVISRNDKGEWEAVSQYYSGIRNVNWSVRGLEAKEYELGVFVRDRWLNYSDTLFVTVTPYNEFMIDMSNFTETNLPGDETRLEGTRRMSYLFDGRKLSHTYAYYTQAGTGMPQRFTVFLQGTYKLSRIINWQNVTNETIAYNSSNPKRFRVWGSMEPNPDGSLDDTWYLLGEFENIKPSGSPIGTNTQEDNERARAGDEYVFNRDIPPVRYIRIETLEVWGNTGRVYYTELEIYGDHAD</sequence>
<evidence type="ECO:0000259" key="3">
    <source>
        <dbReference type="Pfam" id="PF17166"/>
    </source>
</evidence>
<feature type="domain" description="DUF5126" evidence="3">
    <location>
        <begin position="123"/>
        <end position="222"/>
    </location>
</feature>
<dbReference type="InterPro" id="IPR032527">
    <property type="entry name" value="DUF4959"/>
</dbReference>
<dbReference type="AlphaFoldDB" id="A0A1I1KBQ8"/>
<dbReference type="InterPro" id="IPR032164">
    <property type="entry name" value="DUF5000"/>
</dbReference>
<evidence type="ECO:0000313" key="5">
    <source>
        <dbReference type="Proteomes" id="UP000199577"/>
    </source>
</evidence>